<name>A0A6J4S290_9ACTN</name>
<dbReference type="PANTHER" id="PTHR43009:SF7">
    <property type="entry name" value="HOMOGENTISATE GERANYLGERANYLTRANSFERASE, CHLOROPLASTIC"/>
    <property type="match status" value="1"/>
</dbReference>
<dbReference type="EMBL" id="CADCVT010000068">
    <property type="protein sequence ID" value="CAA9481114.1"/>
    <property type="molecule type" value="Genomic_DNA"/>
</dbReference>
<keyword evidence="5 7" id="KW-1133">Transmembrane helix</keyword>
<evidence type="ECO:0000313" key="8">
    <source>
        <dbReference type="EMBL" id="CAA9481114.1"/>
    </source>
</evidence>
<feature type="transmembrane region" description="Helical" evidence="7">
    <location>
        <begin position="45"/>
        <end position="65"/>
    </location>
</feature>
<feature type="transmembrane region" description="Helical" evidence="7">
    <location>
        <begin position="138"/>
        <end position="162"/>
    </location>
</feature>
<dbReference type="NCBIfam" id="NF009525">
    <property type="entry name" value="PRK12887.1"/>
    <property type="match status" value="1"/>
</dbReference>
<dbReference type="Pfam" id="PF01040">
    <property type="entry name" value="UbiA"/>
    <property type="match status" value="1"/>
</dbReference>
<feature type="transmembrane region" description="Helical" evidence="7">
    <location>
        <begin position="168"/>
        <end position="191"/>
    </location>
</feature>
<evidence type="ECO:0000256" key="5">
    <source>
        <dbReference type="ARBA" id="ARBA00022989"/>
    </source>
</evidence>
<evidence type="ECO:0000256" key="7">
    <source>
        <dbReference type="SAM" id="Phobius"/>
    </source>
</evidence>
<protein>
    <submittedName>
        <fullName evidence="8">Homogentisate phytyltransferase @ Homogentisate geranylgeranyltransferase</fullName>
        <ecNumber evidence="8">2.5.1.115</ecNumber>
        <ecNumber evidence="8">2.5.1.116</ecNumber>
    </submittedName>
</protein>
<comment type="similarity">
    <text evidence="2">Belongs to the UbiA prenyltransferase family.</text>
</comment>
<keyword evidence="6 7" id="KW-0472">Membrane</keyword>
<dbReference type="GO" id="GO:0010356">
    <property type="term" value="F:homogentisate geranylgeranyltransferase activity"/>
    <property type="evidence" value="ECO:0007669"/>
    <property type="project" value="UniProtKB-EC"/>
</dbReference>
<dbReference type="InterPro" id="IPR044878">
    <property type="entry name" value="UbiA_sf"/>
</dbReference>
<feature type="transmembrane region" description="Helical" evidence="7">
    <location>
        <begin position="93"/>
        <end position="126"/>
    </location>
</feature>
<feature type="transmembrane region" description="Helical" evidence="7">
    <location>
        <begin position="219"/>
        <end position="240"/>
    </location>
</feature>
<proteinExistence type="inferred from homology"/>
<evidence type="ECO:0000256" key="3">
    <source>
        <dbReference type="ARBA" id="ARBA00022679"/>
    </source>
</evidence>
<evidence type="ECO:0000256" key="6">
    <source>
        <dbReference type="ARBA" id="ARBA00023136"/>
    </source>
</evidence>
<dbReference type="EC" id="2.5.1.116" evidence="8"/>
<dbReference type="GO" id="GO:0010176">
    <property type="term" value="F:homogentisate phytyltransferase activity"/>
    <property type="evidence" value="ECO:0007669"/>
    <property type="project" value="UniProtKB-EC"/>
</dbReference>
<comment type="subcellular location">
    <subcellularLocation>
        <location evidence="1">Membrane</location>
        <topology evidence="1">Multi-pass membrane protein</topology>
    </subcellularLocation>
</comment>
<evidence type="ECO:0000256" key="4">
    <source>
        <dbReference type="ARBA" id="ARBA00022692"/>
    </source>
</evidence>
<feature type="transmembrane region" description="Helical" evidence="7">
    <location>
        <begin position="15"/>
        <end position="38"/>
    </location>
</feature>
<accession>A0A6J4S290</accession>
<gene>
    <name evidence="8" type="ORF">AVDCRST_MAG85-677</name>
</gene>
<keyword evidence="4 7" id="KW-0812">Transmembrane</keyword>
<organism evidence="8">
    <name type="scientific">uncultured Solirubrobacteraceae bacterium</name>
    <dbReference type="NCBI Taxonomy" id="1162706"/>
    <lineage>
        <taxon>Bacteria</taxon>
        <taxon>Bacillati</taxon>
        <taxon>Actinomycetota</taxon>
        <taxon>Thermoleophilia</taxon>
        <taxon>Solirubrobacterales</taxon>
        <taxon>Solirubrobacteraceae</taxon>
        <taxon>environmental samples</taxon>
    </lineage>
</organism>
<dbReference type="InterPro" id="IPR000537">
    <property type="entry name" value="UbiA_prenyltransferase"/>
</dbReference>
<evidence type="ECO:0000256" key="2">
    <source>
        <dbReference type="ARBA" id="ARBA00005985"/>
    </source>
</evidence>
<dbReference type="PANTHER" id="PTHR43009">
    <property type="entry name" value="HOMOGENTISATE SOLANESYLTRANSFERASE, CHLOROPLASTIC"/>
    <property type="match status" value="1"/>
</dbReference>
<dbReference type="Gene3D" id="1.10.357.140">
    <property type="entry name" value="UbiA prenyltransferase"/>
    <property type="match status" value="1"/>
</dbReference>
<feature type="transmembrane region" description="Helical" evidence="7">
    <location>
        <begin position="275"/>
        <end position="296"/>
    </location>
</feature>
<evidence type="ECO:0000256" key="1">
    <source>
        <dbReference type="ARBA" id="ARBA00004141"/>
    </source>
</evidence>
<dbReference type="EC" id="2.5.1.115" evidence="8"/>
<dbReference type="AlphaFoldDB" id="A0A6J4S290"/>
<reference evidence="8" key="1">
    <citation type="submission" date="2020-02" db="EMBL/GenBank/DDBJ databases">
        <authorList>
            <person name="Meier V. D."/>
        </authorList>
    </citation>
    <scope>NUCLEOTIDE SEQUENCE</scope>
    <source>
        <strain evidence="8">AVDCRST_MAG85</strain>
    </source>
</reference>
<dbReference type="GO" id="GO:0016020">
    <property type="term" value="C:membrane"/>
    <property type="evidence" value="ECO:0007669"/>
    <property type="project" value="UniProtKB-SubCell"/>
</dbReference>
<sequence>MGLGVLWRFSRPHTIVGTALSVLGLYVIAVASIPALAAGEGAGDLAWTLLAAFCVNVFIVGLNQLEDVEIDRVNKPHLPIAAGDLSIPGARAIVSVAAAIPLLLAITQGALELAAVGFAMAVGAEYSSPPLRLKRRPVVAALAITGVRAVVVNLGVYGHFALSLGGDLAIPGAVWALTLFVLPFSFAIAVLKDVPDIEGDRRFGISTFSVRLGPERVHAIGVAALTVAYLGMAIGGPLLVDDANPIVLAAGQLALLPVVWRWASTVDVHDRAAFTRFYMGVWGLFFAEYLLVPAAVLSA</sequence>
<feature type="transmembrane region" description="Helical" evidence="7">
    <location>
        <begin position="246"/>
        <end position="263"/>
    </location>
</feature>
<keyword evidence="3 8" id="KW-0808">Transferase</keyword>